<keyword evidence="1" id="KW-0472">Membrane</keyword>
<dbReference type="Proteomes" id="UP000070444">
    <property type="component" value="Unassembled WGS sequence"/>
</dbReference>
<proteinExistence type="predicted"/>
<sequence length="242" mass="28075">MILISKKAYPHLKNEFTSSEVISFSHKCSFYQFLYFLIQIIYLLTCAIFITTFFYSEIPEIEVPLVTLYYNPAKRLDLNSFPMITYSVNVVAKVRKKNVIPVPISVEAKAALWSNIPEDTMFQQLTTYVSTQAILNLPLFQQNLRILSKILNTCGLINPTSIERTLLNVDVFIKVYFGYGWFSFPLRTIIRRGLTVYCPLVEENLAQILLAYASKLMPYEEFYDFEGNDELDGDYNTYLGYK</sequence>
<keyword evidence="1" id="KW-0812">Transmembrane</keyword>
<protein>
    <submittedName>
        <fullName evidence="2">Uncharacterized protein</fullName>
    </submittedName>
</protein>
<evidence type="ECO:0000313" key="3">
    <source>
        <dbReference type="Proteomes" id="UP000070444"/>
    </source>
</evidence>
<dbReference type="AlphaFoldDB" id="A0A137P2M7"/>
<feature type="transmembrane region" description="Helical" evidence="1">
    <location>
        <begin position="33"/>
        <end position="55"/>
    </location>
</feature>
<evidence type="ECO:0000256" key="1">
    <source>
        <dbReference type="SAM" id="Phobius"/>
    </source>
</evidence>
<accession>A0A137P2M7</accession>
<keyword evidence="1" id="KW-1133">Transmembrane helix</keyword>
<gene>
    <name evidence="2" type="ORF">CONCODRAFT_8457</name>
</gene>
<reference evidence="2 3" key="1">
    <citation type="journal article" date="2015" name="Genome Biol. Evol.">
        <title>Phylogenomic analyses indicate that early fungi evolved digesting cell walls of algal ancestors of land plants.</title>
        <authorList>
            <person name="Chang Y."/>
            <person name="Wang S."/>
            <person name="Sekimoto S."/>
            <person name="Aerts A.L."/>
            <person name="Choi C."/>
            <person name="Clum A."/>
            <person name="LaButti K.M."/>
            <person name="Lindquist E.A."/>
            <person name="Yee Ngan C."/>
            <person name="Ohm R.A."/>
            <person name="Salamov A.A."/>
            <person name="Grigoriev I.V."/>
            <person name="Spatafora J.W."/>
            <person name="Berbee M.L."/>
        </authorList>
    </citation>
    <scope>NUCLEOTIDE SEQUENCE [LARGE SCALE GENOMIC DNA]</scope>
    <source>
        <strain evidence="2 3">NRRL 28638</strain>
    </source>
</reference>
<dbReference type="EMBL" id="KQ964545">
    <property type="protein sequence ID" value="KXN69169.1"/>
    <property type="molecule type" value="Genomic_DNA"/>
</dbReference>
<name>A0A137P2M7_CONC2</name>
<organism evidence="2 3">
    <name type="scientific">Conidiobolus coronatus (strain ATCC 28846 / CBS 209.66 / NRRL 28638)</name>
    <name type="common">Delacroixia coronata</name>
    <dbReference type="NCBI Taxonomy" id="796925"/>
    <lineage>
        <taxon>Eukaryota</taxon>
        <taxon>Fungi</taxon>
        <taxon>Fungi incertae sedis</taxon>
        <taxon>Zoopagomycota</taxon>
        <taxon>Entomophthoromycotina</taxon>
        <taxon>Entomophthoromycetes</taxon>
        <taxon>Entomophthorales</taxon>
        <taxon>Ancylistaceae</taxon>
        <taxon>Conidiobolus</taxon>
    </lineage>
</organism>
<evidence type="ECO:0000313" key="2">
    <source>
        <dbReference type="EMBL" id="KXN69169.1"/>
    </source>
</evidence>
<keyword evidence="3" id="KW-1185">Reference proteome</keyword>